<gene>
    <name evidence="1" type="ORF">UC8_39330</name>
</gene>
<dbReference type="EMBL" id="CP042914">
    <property type="protein sequence ID" value="QEG41905.1"/>
    <property type="molecule type" value="Genomic_DNA"/>
</dbReference>
<dbReference type="Proteomes" id="UP000325286">
    <property type="component" value="Chromosome"/>
</dbReference>
<keyword evidence="2" id="KW-1185">Reference proteome</keyword>
<evidence type="ECO:0000313" key="2">
    <source>
        <dbReference type="Proteomes" id="UP000325286"/>
    </source>
</evidence>
<reference evidence="1 2" key="1">
    <citation type="submission" date="2019-08" db="EMBL/GenBank/DDBJ databases">
        <title>Deep-cultivation of Planctomycetes and their phenomic and genomic characterization uncovers novel biology.</title>
        <authorList>
            <person name="Wiegand S."/>
            <person name="Jogler M."/>
            <person name="Boedeker C."/>
            <person name="Pinto D."/>
            <person name="Vollmers J."/>
            <person name="Rivas-Marin E."/>
            <person name="Kohn T."/>
            <person name="Peeters S.H."/>
            <person name="Heuer A."/>
            <person name="Rast P."/>
            <person name="Oberbeckmann S."/>
            <person name="Bunk B."/>
            <person name="Jeske O."/>
            <person name="Meyerdierks A."/>
            <person name="Storesund J.E."/>
            <person name="Kallscheuer N."/>
            <person name="Luecker S."/>
            <person name="Lage O.M."/>
            <person name="Pohl T."/>
            <person name="Merkel B.J."/>
            <person name="Hornburger P."/>
            <person name="Mueller R.-W."/>
            <person name="Bruemmer F."/>
            <person name="Labrenz M."/>
            <person name="Spormann A.M."/>
            <person name="Op den Camp H."/>
            <person name="Overmann J."/>
            <person name="Amann R."/>
            <person name="Jetten M.S.M."/>
            <person name="Mascher T."/>
            <person name="Medema M.H."/>
            <person name="Devos D.P."/>
            <person name="Kaster A.-K."/>
            <person name="Ovreas L."/>
            <person name="Rohde M."/>
            <person name="Galperin M.Y."/>
            <person name="Jogler C."/>
        </authorList>
    </citation>
    <scope>NUCLEOTIDE SEQUENCE [LARGE SCALE GENOMIC DNA]</scope>
    <source>
        <strain evidence="1 2">UC8</strain>
    </source>
</reference>
<proteinExistence type="predicted"/>
<sequence>MHPRPGLVGAESKPCLKTEKRRAHRPLPQIFRDQVWGAYEDEVREILGGEGPAFFHGRAGCAAIAGCANGGVLGGTLG</sequence>
<dbReference type="AlphaFoldDB" id="A0A5B9QWZ4"/>
<evidence type="ECO:0000313" key="1">
    <source>
        <dbReference type="EMBL" id="QEG41905.1"/>
    </source>
</evidence>
<name>A0A5B9QWZ4_9BACT</name>
<protein>
    <submittedName>
        <fullName evidence="1">Uncharacterized protein</fullName>
    </submittedName>
</protein>
<organism evidence="1 2">
    <name type="scientific">Roseimaritima ulvae</name>
    <dbReference type="NCBI Taxonomy" id="980254"/>
    <lineage>
        <taxon>Bacteria</taxon>
        <taxon>Pseudomonadati</taxon>
        <taxon>Planctomycetota</taxon>
        <taxon>Planctomycetia</taxon>
        <taxon>Pirellulales</taxon>
        <taxon>Pirellulaceae</taxon>
        <taxon>Roseimaritima</taxon>
    </lineage>
</organism>
<accession>A0A5B9QWZ4</accession>
<dbReference type="KEGG" id="rul:UC8_39330"/>